<dbReference type="PANTHER" id="PTHR22722">
    <property type="entry name" value="LOW-DENSITY LIPOPROTEIN RECEPTOR-RELATED PROTEIN 2-RELATED"/>
    <property type="match status" value="1"/>
</dbReference>
<keyword evidence="7" id="KW-0675">Receptor</keyword>
<comment type="caution">
    <text evidence="9">Lacks conserved residue(s) required for the propagation of feature annotation.</text>
</comment>
<dbReference type="GO" id="GO:0005041">
    <property type="term" value="F:low-density lipoprotein particle receptor activity"/>
    <property type="evidence" value="ECO:0007669"/>
    <property type="project" value="TreeGrafter"/>
</dbReference>
<dbReference type="Pfam" id="PF00059">
    <property type="entry name" value="Lectin_C"/>
    <property type="match status" value="1"/>
</dbReference>
<dbReference type="Gene3D" id="3.10.100.10">
    <property type="entry name" value="Mannose-Binding Protein A, subunit A"/>
    <property type="match status" value="1"/>
</dbReference>
<dbReference type="InterPro" id="IPR001304">
    <property type="entry name" value="C-type_lectin-like"/>
</dbReference>
<sequence>MLFSFHPVSQTPQEVEPGVFNCSVPYFHRFQVHMKCNLAKECVNNEDEANCKYASEECGVGLIDSGTKCLSYRNPKKNITWNEAYSTCTNEGKTLMTIKTPQEWTTFQNIVSLGKRSTVMFVGLSTAQSTMVDMYKDVLQWSDRTMAYYVRTDSQEISVPSCLYLPGGYKEKLSFMSCNEQTSAYFLCEREKDINKQKQSVELSSNLTDVFQTRLTLVECPDHHMTQDYLICDMESRCGLEEFHASCPVHNTDLWISMFFCDDTTQTIPYSLVCDHRGDCSDGSDERFCEFADCTGFQCRNRQCISLSDQCDNMQHCVDHSDEECPKIVPEVWSSQHLKHVTP</sequence>
<evidence type="ECO:0000256" key="7">
    <source>
        <dbReference type="ARBA" id="ARBA00023170"/>
    </source>
</evidence>
<dbReference type="PRINTS" id="PR00261">
    <property type="entry name" value="LDLRECEPTOR"/>
</dbReference>
<dbReference type="InterPro" id="IPR051221">
    <property type="entry name" value="LDLR-related"/>
</dbReference>
<dbReference type="GO" id="GO:0005886">
    <property type="term" value="C:plasma membrane"/>
    <property type="evidence" value="ECO:0007669"/>
    <property type="project" value="TreeGrafter"/>
</dbReference>
<comment type="subcellular location">
    <subcellularLocation>
        <location evidence="1">Membrane</location>
        <topology evidence="1">Single-pass membrane protein</topology>
    </subcellularLocation>
</comment>
<dbReference type="InterPro" id="IPR016187">
    <property type="entry name" value="CTDL_fold"/>
</dbReference>
<dbReference type="SUPFAM" id="SSF56436">
    <property type="entry name" value="C-type lectin-like"/>
    <property type="match status" value="1"/>
</dbReference>
<dbReference type="PROSITE" id="PS50068">
    <property type="entry name" value="LDLRA_2"/>
    <property type="match status" value="2"/>
</dbReference>
<evidence type="ECO:0000256" key="9">
    <source>
        <dbReference type="PROSITE-ProRule" id="PRU00124"/>
    </source>
</evidence>
<evidence type="ECO:0000256" key="4">
    <source>
        <dbReference type="ARBA" id="ARBA00022989"/>
    </source>
</evidence>
<keyword evidence="2" id="KW-0812">Transmembrane</keyword>
<dbReference type="SMART" id="SM00192">
    <property type="entry name" value="LDLa"/>
    <property type="match status" value="3"/>
</dbReference>
<dbReference type="SUPFAM" id="SSF57424">
    <property type="entry name" value="LDL receptor-like module"/>
    <property type="match status" value="2"/>
</dbReference>
<keyword evidence="8" id="KW-0325">Glycoprotein</keyword>
<evidence type="ECO:0000259" key="10">
    <source>
        <dbReference type="PROSITE" id="PS50041"/>
    </source>
</evidence>
<dbReference type="Gene3D" id="4.10.400.10">
    <property type="entry name" value="Low-density Lipoprotein Receptor"/>
    <property type="match status" value="2"/>
</dbReference>
<keyword evidence="12" id="KW-1185">Reference proteome</keyword>
<organism evidence="11 12">
    <name type="scientific">Pomacea canaliculata</name>
    <name type="common">Golden apple snail</name>
    <dbReference type="NCBI Taxonomy" id="400727"/>
    <lineage>
        <taxon>Eukaryota</taxon>
        <taxon>Metazoa</taxon>
        <taxon>Spiralia</taxon>
        <taxon>Lophotrochozoa</taxon>
        <taxon>Mollusca</taxon>
        <taxon>Gastropoda</taxon>
        <taxon>Caenogastropoda</taxon>
        <taxon>Architaenioglossa</taxon>
        <taxon>Ampullarioidea</taxon>
        <taxon>Ampullariidae</taxon>
        <taxon>Pomacea</taxon>
    </lineage>
</organism>
<reference evidence="11 12" key="1">
    <citation type="submission" date="2018-04" db="EMBL/GenBank/DDBJ databases">
        <title>The genome of golden apple snail Pomacea canaliculata provides insight into stress tolerance and invasive adaptation.</title>
        <authorList>
            <person name="Liu C."/>
            <person name="Liu B."/>
            <person name="Ren Y."/>
            <person name="Zhang Y."/>
            <person name="Wang H."/>
            <person name="Li S."/>
            <person name="Jiang F."/>
            <person name="Yin L."/>
            <person name="Zhang G."/>
            <person name="Qian W."/>
            <person name="Fan W."/>
        </authorList>
    </citation>
    <scope>NUCLEOTIDE SEQUENCE [LARGE SCALE GENOMIC DNA]</scope>
    <source>
        <strain evidence="11">SZHN2017</strain>
        <tissue evidence="11">Muscle</tissue>
    </source>
</reference>
<dbReference type="CDD" id="cd00112">
    <property type="entry name" value="LDLa"/>
    <property type="match status" value="2"/>
</dbReference>
<feature type="disulfide bond" evidence="9">
    <location>
        <begin position="299"/>
        <end position="317"/>
    </location>
</feature>
<keyword evidence="6 9" id="KW-1015">Disulfide bond</keyword>
<dbReference type="PROSITE" id="PS01209">
    <property type="entry name" value="LDLRA_1"/>
    <property type="match status" value="1"/>
</dbReference>
<name>A0A2T7P6Y9_POMCA</name>
<evidence type="ECO:0000313" key="12">
    <source>
        <dbReference type="Proteomes" id="UP000245119"/>
    </source>
</evidence>
<gene>
    <name evidence="11" type="ORF">C0Q70_11768</name>
</gene>
<evidence type="ECO:0000256" key="3">
    <source>
        <dbReference type="ARBA" id="ARBA00022737"/>
    </source>
</evidence>
<proteinExistence type="predicted"/>
<feature type="disulfide bond" evidence="9">
    <location>
        <begin position="274"/>
        <end position="289"/>
    </location>
</feature>
<keyword evidence="3" id="KW-0677">Repeat</keyword>
<comment type="caution">
    <text evidence="11">The sequence shown here is derived from an EMBL/GenBank/DDBJ whole genome shotgun (WGS) entry which is preliminary data.</text>
</comment>
<dbReference type="Pfam" id="PF00057">
    <property type="entry name" value="Ldl_recept_a"/>
    <property type="match status" value="2"/>
</dbReference>
<accession>A0A2T7P6Y9</accession>
<evidence type="ECO:0000256" key="1">
    <source>
        <dbReference type="ARBA" id="ARBA00004167"/>
    </source>
</evidence>
<keyword evidence="4" id="KW-1133">Transmembrane helix</keyword>
<dbReference type="InterPro" id="IPR036055">
    <property type="entry name" value="LDL_receptor-like_sf"/>
</dbReference>
<evidence type="ECO:0000256" key="5">
    <source>
        <dbReference type="ARBA" id="ARBA00023136"/>
    </source>
</evidence>
<dbReference type="InterPro" id="IPR016186">
    <property type="entry name" value="C-type_lectin-like/link_sf"/>
</dbReference>
<evidence type="ECO:0000256" key="8">
    <source>
        <dbReference type="ARBA" id="ARBA00023180"/>
    </source>
</evidence>
<evidence type="ECO:0000256" key="6">
    <source>
        <dbReference type="ARBA" id="ARBA00023157"/>
    </source>
</evidence>
<dbReference type="EMBL" id="PZQS01000006">
    <property type="protein sequence ID" value="PVD29171.1"/>
    <property type="molecule type" value="Genomic_DNA"/>
</dbReference>
<dbReference type="PROSITE" id="PS50041">
    <property type="entry name" value="C_TYPE_LECTIN_2"/>
    <property type="match status" value="1"/>
</dbReference>
<feature type="domain" description="C-type lectin" evidence="10">
    <location>
        <begin position="65"/>
        <end position="189"/>
    </location>
</feature>
<dbReference type="InterPro" id="IPR002172">
    <property type="entry name" value="LDrepeatLR_classA_rpt"/>
</dbReference>
<keyword evidence="5" id="KW-0472">Membrane</keyword>
<dbReference type="OrthoDB" id="10035376at2759"/>
<dbReference type="InterPro" id="IPR023415">
    <property type="entry name" value="LDLR_class-A_CS"/>
</dbReference>
<dbReference type="CDD" id="cd00037">
    <property type="entry name" value="CLECT"/>
    <property type="match status" value="1"/>
</dbReference>
<evidence type="ECO:0000313" key="11">
    <source>
        <dbReference type="EMBL" id="PVD29171.1"/>
    </source>
</evidence>
<dbReference type="AlphaFoldDB" id="A0A2T7P6Y9"/>
<protein>
    <recommendedName>
        <fullName evidence="10">C-type lectin domain-containing protein</fullName>
    </recommendedName>
</protein>
<dbReference type="SMART" id="SM00034">
    <property type="entry name" value="CLECT"/>
    <property type="match status" value="1"/>
</dbReference>
<dbReference type="Proteomes" id="UP000245119">
    <property type="component" value="Linkage Group LG6"/>
</dbReference>
<dbReference type="GO" id="GO:0043235">
    <property type="term" value="C:receptor complex"/>
    <property type="evidence" value="ECO:0007669"/>
    <property type="project" value="TreeGrafter"/>
</dbReference>
<evidence type="ECO:0000256" key="2">
    <source>
        <dbReference type="ARBA" id="ARBA00022692"/>
    </source>
</evidence>
<dbReference type="PANTHER" id="PTHR22722:SF5">
    <property type="entry name" value="LOW-DENSITY LIPOPROTEIN RECEPTOR-RELATED PROTEIN 1B"/>
    <property type="match status" value="1"/>
</dbReference>